<dbReference type="Pfam" id="PF00669">
    <property type="entry name" value="Flagellin_N"/>
    <property type="match status" value="1"/>
</dbReference>
<evidence type="ECO:0000256" key="1">
    <source>
        <dbReference type="ARBA" id="ARBA00004365"/>
    </source>
</evidence>
<dbReference type="GO" id="GO:0009288">
    <property type="term" value="C:bacterial-type flagellum"/>
    <property type="evidence" value="ECO:0007669"/>
    <property type="project" value="UniProtKB-SubCell"/>
</dbReference>
<comment type="caution">
    <text evidence="7">The sequence shown here is derived from an EMBL/GenBank/DDBJ whole genome shotgun (WGS) entry which is preliminary data.</text>
</comment>
<feature type="domain" description="Flagellin N-terminal" evidence="6">
    <location>
        <begin position="11"/>
        <end position="138"/>
    </location>
</feature>
<dbReference type="SUPFAM" id="SSF64518">
    <property type="entry name" value="Phase 1 flagellin"/>
    <property type="match status" value="1"/>
</dbReference>
<keyword evidence="4" id="KW-0964">Secreted</keyword>
<evidence type="ECO:0000313" key="7">
    <source>
        <dbReference type="EMBL" id="RCS70739.1"/>
    </source>
</evidence>
<comment type="similarity">
    <text evidence="3">Belongs to the bacterial flagellin family.</text>
</comment>
<dbReference type="GO" id="GO:0005576">
    <property type="term" value="C:extracellular region"/>
    <property type="evidence" value="ECO:0007669"/>
    <property type="project" value="UniProtKB-SubCell"/>
</dbReference>
<proteinExistence type="inferred from homology"/>
<evidence type="ECO:0000256" key="4">
    <source>
        <dbReference type="ARBA" id="ARBA00022525"/>
    </source>
</evidence>
<dbReference type="InterPro" id="IPR001492">
    <property type="entry name" value="Flagellin"/>
</dbReference>
<keyword evidence="7" id="KW-0282">Flagellum</keyword>
<evidence type="ECO:0000313" key="8">
    <source>
        <dbReference type="Proteomes" id="UP000252479"/>
    </source>
</evidence>
<dbReference type="PANTHER" id="PTHR42792">
    <property type="entry name" value="FLAGELLIN"/>
    <property type="match status" value="1"/>
</dbReference>
<dbReference type="RefSeq" id="WP_086959966.1">
    <property type="nucleotide sequence ID" value="NZ_AP018681.1"/>
</dbReference>
<dbReference type="InterPro" id="IPR001029">
    <property type="entry name" value="Flagellin_N"/>
</dbReference>
<evidence type="ECO:0000259" key="6">
    <source>
        <dbReference type="Pfam" id="PF00669"/>
    </source>
</evidence>
<gene>
    <name evidence="7" type="ORF">CIK83_15095</name>
</gene>
<dbReference type="Gene3D" id="1.20.1330.10">
    <property type="entry name" value="f41 fragment of flagellin, N-terminal domain"/>
    <property type="match status" value="1"/>
</dbReference>
<protein>
    <submittedName>
        <fullName evidence="7">Flagellar hook-associated protein 3</fullName>
    </submittedName>
</protein>
<dbReference type="Proteomes" id="UP000252479">
    <property type="component" value="Unassembled WGS sequence"/>
</dbReference>
<organism evidence="7 8">
    <name type="scientific">Vibrio casei</name>
    <dbReference type="NCBI Taxonomy" id="673372"/>
    <lineage>
        <taxon>Bacteria</taxon>
        <taxon>Pseudomonadati</taxon>
        <taxon>Pseudomonadota</taxon>
        <taxon>Gammaproteobacteria</taxon>
        <taxon>Vibrionales</taxon>
        <taxon>Vibrionaceae</taxon>
        <taxon>Vibrio</taxon>
    </lineage>
</organism>
<name>A0A368LJ09_9VIBR</name>
<evidence type="ECO:0000256" key="2">
    <source>
        <dbReference type="ARBA" id="ARBA00004613"/>
    </source>
</evidence>
<keyword evidence="5" id="KW-0975">Bacterial flagellum</keyword>
<reference evidence="7 8" key="1">
    <citation type="journal article" date="2017" name="Elife">
        <title>Extensive horizontal gene transfer in cheese-associated bacteria.</title>
        <authorList>
            <person name="Bonham K.S."/>
            <person name="Wolfe B.E."/>
            <person name="Dutton R.J."/>
        </authorList>
    </citation>
    <scope>NUCLEOTIDE SEQUENCE [LARGE SCALE GENOMIC DNA]</scope>
    <source>
        <strain evidence="7 8">JB196</strain>
    </source>
</reference>
<dbReference type="OrthoDB" id="9768249at2"/>
<sequence length="294" mass="32423">MRVSDSSYTSMISQSFMDNSIKLNKVTEQLGSNLRINHFSDDPLASMKVENLNKHLSLNEKYQSNAQSVMSNYQRYETYMNSMHDIGNEINELLLTGKNGTLDDDSRLGVVSELKSLQEEMVNILNKQDNGSYIFSGTAVDKPAITAGTEYTMTANNLQRESTIGEGQSVISNFTVEDALGNVNFLNDLTKAIGELESESPDFVNTLDTAINSNQDAINSLQKGIANIGSQYSSVERILGTNKDVSTFTQAMKDNLTALDVADANVRLNQHLVALQTTQKAFTMIQSNSLFNLL</sequence>
<evidence type="ECO:0000256" key="5">
    <source>
        <dbReference type="ARBA" id="ARBA00023143"/>
    </source>
</evidence>
<dbReference type="EMBL" id="QPGL01000002">
    <property type="protein sequence ID" value="RCS70739.1"/>
    <property type="molecule type" value="Genomic_DNA"/>
</dbReference>
<dbReference type="GO" id="GO:0005198">
    <property type="term" value="F:structural molecule activity"/>
    <property type="evidence" value="ECO:0007669"/>
    <property type="project" value="InterPro"/>
</dbReference>
<keyword evidence="7" id="KW-0969">Cilium</keyword>
<keyword evidence="7" id="KW-0966">Cell projection</keyword>
<accession>A0A368LJ09</accession>
<dbReference type="PANTHER" id="PTHR42792:SF1">
    <property type="entry name" value="FLAGELLAR HOOK-ASSOCIATED PROTEIN 3"/>
    <property type="match status" value="1"/>
</dbReference>
<dbReference type="GeneID" id="303190250"/>
<evidence type="ECO:0000256" key="3">
    <source>
        <dbReference type="ARBA" id="ARBA00005709"/>
    </source>
</evidence>
<dbReference type="AlphaFoldDB" id="A0A368LJ09"/>
<keyword evidence="8" id="KW-1185">Reference proteome</keyword>
<comment type="subcellular location">
    <subcellularLocation>
        <location evidence="1">Bacterial flagellum</location>
    </subcellularLocation>
    <subcellularLocation>
        <location evidence="2">Secreted</location>
    </subcellularLocation>
</comment>